<sequence>MIAAAMVEIAEIAQQILGNVMLYFLKKWLRDLNAPRLKRSENHASSVFRNASSSQTKEQKNDIPFLPKDIIFRILLCLLVEFLHYCEKFVCKAWAKIIYDPSFIKAHLLQSKDGFSSKNLERQDPSMFSALISYRNTPKALFHESI</sequence>
<dbReference type="Proteomes" id="UP001060215">
    <property type="component" value="Chromosome 6"/>
</dbReference>
<evidence type="ECO:0000313" key="1">
    <source>
        <dbReference type="EMBL" id="KAI8022694.1"/>
    </source>
</evidence>
<name>A0ACC0IAH4_9ERIC</name>
<evidence type="ECO:0000313" key="2">
    <source>
        <dbReference type="Proteomes" id="UP001060215"/>
    </source>
</evidence>
<accession>A0ACC0IAH4</accession>
<gene>
    <name evidence="1" type="ORF">LOK49_LG03G02580</name>
</gene>
<comment type="caution">
    <text evidence="1">The sequence shown here is derived from an EMBL/GenBank/DDBJ whole genome shotgun (WGS) entry which is preliminary data.</text>
</comment>
<keyword evidence="2" id="KW-1185">Reference proteome</keyword>
<proteinExistence type="predicted"/>
<reference evidence="1 2" key="1">
    <citation type="journal article" date="2022" name="Plant J.">
        <title>Chromosome-level genome of Camellia lanceoleosa provides a valuable resource for understanding genome evolution and self-incompatibility.</title>
        <authorList>
            <person name="Gong W."/>
            <person name="Xiao S."/>
            <person name="Wang L."/>
            <person name="Liao Z."/>
            <person name="Chang Y."/>
            <person name="Mo W."/>
            <person name="Hu G."/>
            <person name="Li W."/>
            <person name="Zhao G."/>
            <person name="Zhu H."/>
            <person name="Hu X."/>
            <person name="Ji K."/>
            <person name="Xiang X."/>
            <person name="Song Q."/>
            <person name="Yuan D."/>
            <person name="Jin S."/>
            <person name="Zhang L."/>
        </authorList>
    </citation>
    <scope>NUCLEOTIDE SEQUENCE [LARGE SCALE GENOMIC DNA]</scope>
    <source>
        <strain evidence="1">SQ_2022a</strain>
    </source>
</reference>
<dbReference type="EMBL" id="CM045763">
    <property type="protein sequence ID" value="KAI8022694.1"/>
    <property type="molecule type" value="Genomic_DNA"/>
</dbReference>
<protein>
    <submittedName>
        <fullName evidence="1">Uncharacterized protein</fullName>
    </submittedName>
</protein>
<organism evidence="1 2">
    <name type="scientific">Camellia lanceoleosa</name>
    <dbReference type="NCBI Taxonomy" id="1840588"/>
    <lineage>
        <taxon>Eukaryota</taxon>
        <taxon>Viridiplantae</taxon>
        <taxon>Streptophyta</taxon>
        <taxon>Embryophyta</taxon>
        <taxon>Tracheophyta</taxon>
        <taxon>Spermatophyta</taxon>
        <taxon>Magnoliopsida</taxon>
        <taxon>eudicotyledons</taxon>
        <taxon>Gunneridae</taxon>
        <taxon>Pentapetalae</taxon>
        <taxon>asterids</taxon>
        <taxon>Ericales</taxon>
        <taxon>Theaceae</taxon>
        <taxon>Camellia</taxon>
    </lineage>
</organism>